<accession>A0A7X1XYC0</accession>
<dbReference type="RefSeq" id="WP_153378930.1">
    <property type="nucleotide sequence ID" value="NZ_WIVW01000011.1"/>
</dbReference>
<proteinExistence type="predicted"/>
<dbReference type="EMBL" id="WIVW01000011">
    <property type="protein sequence ID" value="MQU27026.1"/>
    <property type="molecule type" value="Genomic_DNA"/>
</dbReference>
<organism evidence="1 2">
    <name type="scientific">Pseudomonas helleri</name>
    <dbReference type="NCBI Taxonomy" id="1608996"/>
    <lineage>
        <taxon>Bacteria</taxon>
        <taxon>Pseudomonadati</taxon>
        <taxon>Pseudomonadota</taxon>
        <taxon>Gammaproteobacteria</taxon>
        <taxon>Pseudomonadales</taxon>
        <taxon>Pseudomonadaceae</taxon>
        <taxon>Pseudomonas</taxon>
    </lineage>
</organism>
<name>A0A7X1XYC0_9PSED</name>
<dbReference type="Proteomes" id="UP000437970">
    <property type="component" value="Unassembled WGS sequence"/>
</dbReference>
<comment type="caution">
    <text evidence="1">The sequence shown here is derived from an EMBL/GenBank/DDBJ whole genome shotgun (WGS) entry which is preliminary data.</text>
</comment>
<dbReference type="AlphaFoldDB" id="A0A7X1XYC0"/>
<sequence>MQIQRNKIKITTRTTNNLEALNHTFINISLDFDNWVATPKSQLELIIEQSTSTEKPFLPSLEDYPEYKHLIRLNIENAANEVLELVIKRYMLLRRTLSHENKINLDKILKEYVETRPQRKEDKDELKNKLTSFLGKEKIAAFQHIKNAYSSISLAIANHQILGTNTAIKILFGGLYTLYLGDQRFFNEKIKTRSEVASEGGFARNEHYLAIKQKACELLNTLAPQEGWSQELDAYKAILPEIKKHITKNNIRRPALTSIEKTLRRWIKNDPIVSAAVKIAQFPAPNCLTD</sequence>
<evidence type="ECO:0000313" key="1">
    <source>
        <dbReference type="EMBL" id="MQU27026.1"/>
    </source>
</evidence>
<evidence type="ECO:0000313" key="2">
    <source>
        <dbReference type="Proteomes" id="UP000437970"/>
    </source>
</evidence>
<protein>
    <submittedName>
        <fullName evidence="1">Uncharacterized protein</fullName>
    </submittedName>
</protein>
<gene>
    <name evidence="1" type="ORF">GHO29_11070</name>
</gene>
<reference evidence="1 2" key="1">
    <citation type="submission" date="2019-10" db="EMBL/GenBank/DDBJ databases">
        <title>Evaluation of single-gene subtyping targets for Pseudomonas.</title>
        <authorList>
            <person name="Reichler S.J."/>
            <person name="Orsi R.H."/>
            <person name="Wiedmann M."/>
            <person name="Martin N.H."/>
            <person name="Murphy S.I."/>
        </authorList>
    </citation>
    <scope>NUCLEOTIDE SEQUENCE [LARGE SCALE GENOMIC DNA]</scope>
    <source>
        <strain evidence="1 2">FSL R10-1984</strain>
    </source>
</reference>